<reference evidence="1" key="1">
    <citation type="submission" date="2023-03" db="EMBL/GenBank/DDBJ databases">
        <title>Massive genome expansion in bonnet fungi (Mycena s.s.) driven by repeated elements and novel gene families across ecological guilds.</title>
        <authorList>
            <consortium name="Lawrence Berkeley National Laboratory"/>
            <person name="Harder C.B."/>
            <person name="Miyauchi S."/>
            <person name="Viragh M."/>
            <person name="Kuo A."/>
            <person name="Thoen E."/>
            <person name="Andreopoulos B."/>
            <person name="Lu D."/>
            <person name="Skrede I."/>
            <person name="Drula E."/>
            <person name="Henrissat B."/>
            <person name="Morin E."/>
            <person name="Kohler A."/>
            <person name="Barry K."/>
            <person name="LaButti K."/>
            <person name="Morin E."/>
            <person name="Salamov A."/>
            <person name="Lipzen A."/>
            <person name="Mereny Z."/>
            <person name="Hegedus B."/>
            <person name="Baldrian P."/>
            <person name="Stursova M."/>
            <person name="Weitz H."/>
            <person name="Taylor A."/>
            <person name="Grigoriev I.V."/>
            <person name="Nagy L.G."/>
            <person name="Martin F."/>
            <person name="Kauserud H."/>
        </authorList>
    </citation>
    <scope>NUCLEOTIDE SEQUENCE</scope>
    <source>
        <strain evidence="1">CBHHK182m</strain>
    </source>
</reference>
<protein>
    <submittedName>
        <fullName evidence="1">Uncharacterized protein</fullName>
    </submittedName>
</protein>
<keyword evidence="2" id="KW-1185">Reference proteome</keyword>
<dbReference type="AlphaFoldDB" id="A0AAD7N2I6"/>
<accession>A0AAD7N2I6</accession>
<gene>
    <name evidence="1" type="ORF">B0H16DRAFT_1018799</name>
</gene>
<comment type="caution">
    <text evidence="1">The sequence shown here is derived from an EMBL/GenBank/DDBJ whole genome shotgun (WGS) entry which is preliminary data.</text>
</comment>
<evidence type="ECO:0000313" key="1">
    <source>
        <dbReference type="EMBL" id="KAJ7742846.1"/>
    </source>
</evidence>
<dbReference type="EMBL" id="JARKIB010000093">
    <property type="protein sequence ID" value="KAJ7742846.1"/>
    <property type="molecule type" value="Genomic_DNA"/>
</dbReference>
<dbReference type="Proteomes" id="UP001215598">
    <property type="component" value="Unassembled WGS sequence"/>
</dbReference>
<proteinExistence type="predicted"/>
<organism evidence="1 2">
    <name type="scientific">Mycena metata</name>
    <dbReference type="NCBI Taxonomy" id="1033252"/>
    <lineage>
        <taxon>Eukaryota</taxon>
        <taxon>Fungi</taxon>
        <taxon>Dikarya</taxon>
        <taxon>Basidiomycota</taxon>
        <taxon>Agaricomycotina</taxon>
        <taxon>Agaricomycetes</taxon>
        <taxon>Agaricomycetidae</taxon>
        <taxon>Agaricales</taxon>
        <taxon>Marasmiineae</taxon>
        <taxon>Mycenaceae</taxon>
        <taxon>Mycena</taxon>
    </lineage>
</organism>
<name>A0AAD7N2I6_9AGAR</name>
<sequence>METSGWRFSDIPADELWAPSFTGLRAFAFVKKFAKSNPRSMIIQIKENRSHFMLAFGPESCIIKVADRYKLSEGNTSDLAPERSETQLLKVCLHYAAAEFARRRPLLVFVHPNEKPDSELLSAEQCDSDTLTATVTPDLLFVEGPDATGRTRELKEASLMALLRLDCGKCQVEAVHDLTVDRSLQSILAGVFYNCTQVHIVQ</sequence>
<evidence type="ECO:0000313" key="2">
    <source>
        <dbReference type="Proteomes" id="UP001215598"/>
    </source>
</evidence>